<dbReference type="EMBL" id="JAADJZ010000009">
    <property type="protein sequence ID" value="KAF2872333.1"/>
    <property type="molecule type" value="Genomic_DNA"/>
</dbReference>
<name>A0A7C8IBT9_9PLEO</name>
<dbReference type="Proteomes" id="UP000481861">
    <property type="component" value="Unassembled WGS sequence"/>
</dbReference>
<feature type="compositionally biased region" description="Low complexity" evidence="1">
    <location>
        <begin position="236"/>
        <end position="255"/>
    </location>
</feature>
<keyword evidence="3" id="KW-1185">Reference proteome</keyword>
<evidence type="ECO:0000313" key="3">
    <source>
        <dbReference type="Proteomes" id="UP000481861"/>
    </source>
</evidence>
<gene>
    <name evidence="2" type="ORF">BDV95DRAFT_491727</name>
</gene>
<feature type="compositionally biased region" description="Polar residues" evidence="1">
    <location>
        <begin position="223"/>
        <end position="235"/>
    </location>
</feature>
<proteinExistence type="predicted"/>
<reference evidence="2 3" key="1">
    <citation type="submission" date="2020-01" db="EMBL/GenBank/DDBJ databases">
        <authorList>
            <consortium name="DOE Joint Genome Institute"/>
            <person name="Haridas S."/>
            <person name="Albert R."/>
            <person name="Binder M."/>
            <person name="Bloem J."/>
            <person name="Labutti K."/>
            <person name="Salamov A."/>
            <person name="Andreopoulos B."/>
            <person name="Baker S.E."/>
            <person name="Barry K."/>
            <person name="Bills G."/>
            <person name="Bluhm B.H."/>
            <person name="Cannon C."/>
            <person name="Castanera R."/>
            <person name="Culley D.E."/>
            <person name="Daum C."/>
            <person name="Ezra D."/>
            <person name="Gonzalez J.B."/>
            <person name="Henrissat B."/>
            <person name="Kuo A."/>
            <person name="Liang C."/>
            <person name="Lipzen A."/>
            <person name="Lutzoni F."/>
            <person name="Magnuson J."/>
            <person name="Mondo S."/>
            <person name="Nolan M."/>
            <person name="Ohm R."/>
            <person name="Pangilinan J."/>
            <person name="Park H.-J.H."/>
            <person name="Ramirez L."/>
            <person name="Alfaro M."/>
            <person name="Sun H."/>
            <person name="Tritt A."/>
            <person name="Yoshinaga Y."/>
            <person name="Zwiers L.-H.L."/>
            <person name="Turgeon B.G."/>
            <person name="Goodwin S.B."/>
            <person name="Spatafora J.W."/>
            <person name="Crous P.W."/>
            <person name="Grigoriev I.V."/>
        </authorList>
    </citation>
    <scope>NUCLEOTIDE SEQUENCE [LARGE SCALE GENOMIC DNA]</scope>
    <source>
        <strain evidence="2 3">CBS 611.86</strain>
    </source>
</reference>
<evidence type="ECO:0000256" key="1">
    <source>
        <dbReference type="SAM" id="MobiDB-lite"/>
    </source>
</evidence>
<protein>
    <submittedName>
        <fullName evidence="2">Uncharacterized protein</fullName>
    </submittedName>
</protein>
<feature type="region of interest" description="Disordered" evidence="1">
    <location>
        <begin position="205"/>
        <end position="278"/>
    </location>
</feature>
<dbReference type="OrthoDB" id="3537171at2759"/>
<organism evidence="2 3">
    <name type="scientific">Massariosphaeria phaeospora</name>
    <dbReference type="NCBI Taxonomy" id="100035"/>
    <lineage>
        <taxon>Eukaryota</taxon>
        <taxon>Fungi</taxon>
        <taxon>Dikarya</taxon>
        <taxon>Ascomycota</taxon>
        <taxon>Pezizomycotina</taxon>
        <taxon>Dothideomycetes</taxon>
        <taxon>Pleosporomycetidae</taxon>
        <taxon>Pleosporales</taxon>
        <taxon>Pleosporales incertae sedis</taxon>
        <taxon>Massariosphaeria</taxon>
    </lineage>
</organism>
<dbReference type="AlphaFoldDB" id="A0A7C8IBT9"/>
<feature type="region of interest" description="Disordered" evidence="1">
    <location>
        <begin position="1"/>
        <end position="35"/>
    </location>
</feature>
<sequence>MAYSSLEGTYYGASPPKSPPRTPRRSSSLKDARTVEEDDVVQGRLFWLPPKNELPERAVRRAHGKGAVEEGIYNHPIVVVSKPVEETSIVHFHLITSFQGKKLHEIYGKNNEFHASRRSWYLPVAPTPDHPDANSKKSKKRFPTLDLAGGAVLRWDSYVNLRHVYKVDWRHLRPYANPDTPYNSVYRIERESMVRLLAKGKVLTTYEPGPQSQRRPPRVQIPSPETQISQLQSPTSDTASIISSEYSSPSAPLHSDFLGSKYDAPESTRPPFKVPPDRDIDGGRLETIRWIFHFILGWPLWVVEKVCEWLRG</sequence>
<comment type="caution">
    <text evidence="2">The sequence shown here is derived from an EMBL/GenBank/DDBJ whole genome shotgun (WGS) entry which is preliminary data.</text>
</comment>
<dbReference type="PANTHER" id="PTHR37048">
    <property type="entry name" value="QUESTIONABLE PROTEIN"/>
    <property type="match status" value="1"/>
</dbReference>
<dbReference type="PANTHER" id="PTHR37048:SF2">
    <property type="entry name" value="QUESTIONABLE PROTEIN"/>
    <property type="match status" value="1"/>
</dbReference>
<evidence type="ECO:0000313" key="2">
    <source>
        <dbReference type="EMBL" id="KAF2872333.1"/>
    </source>
</evidence>
<accession>A0A7C8IBT9</accession>